<dbReference type="PANTHER" id="PTHR46599:SF3">
    <property type="entry name" value="PIGGYBAC TRANSPOSABLE ELEMENT-DERIVED PROTEIN 4"/>
    <property type="match status" value="1"/>
</dbReference>
<sequence length="185" mass="21685">MKRTLFDLLLKFLHFSNNEDNTANNDRLSKIRNIQQITCQRFQKILIPDRDVVIDETMVPWRGRLVFRQYLLAKSHKYGVKIYKVCTPEGYTYNLIIYAGKNRYGHSYNISMELMKGHLNEGGTPYVDNFYTSVHLVSTLLDKKTYICGTLQSNPKRIPKTVTSQKLKKKQIYVEENQEGTRVIK</sequence>
<comment type="caution">
    <text evidence="2">The sequence shown here is derived from an EMBL/GenBank/DDBJ whole genome shotgun (WGS) entry which is preliminary data.</text>
</comment>
<keyword evidence="3" id="KW-1185">Reference proteome</keyword>
<dbReference type="PANTHER" id="PTHR46599">
    <property type="entry name" value="PIGGYBAC TRANSPOSABLE ELEMENT-DERIVED PROTEIN 4"/>
    <property type="match status" value="1"/>
</dbReference>
<feature type="domain" description="PiggyBac transposable element-derived protein" evidence="1">
    <location>
        <begin position="1"/>
        <end position="178"/>
    </location>
</feature>
<organism evidence="2 3">
    <name type="scientific">Rhamnusium bicolor</name>
    <dbReference type="NCBI Taxonomy" id="1586634"/>
    <lineage>
        <taxon>Eukaryota</taxon>
        <taxon>Metazoa</taxon>
        <taxon>Ecdysozoa</taxon>
        <taxon>Arthropoda</taxon>
        <taxon>Hexapoda</taxon>
        <taxon>Insecta</taxon>
        <taxon>Pterygota</taxon>
        <taxon>Neoptera</taxon>
        <taxon>Endopterygota</taxon>
        <taxon>Coleoptera</taxon>
        <taxon>Polyphaga</taxon>
        <taxon>Cucujiformia</taxon>
        <taxon>Chrysomeloidea</taxon>
        <taxon>Cerambycidae</taxon>
        <taxon>Lepturinae</taxon>
        <taxon>Rhagiini</taxon>
        <taxon>Rhamnusium</taxon>
    </lineage>
</organism>
<dbReference type="EMBL" id="JANEYF010005694">
    <property type="protein sequence ID" value="KAJ8927303.1"/>
    <property type="molecule type" value="Genomic_DNA"/>
</dbReference>
<name>A0AAV8WLT3_9CUCU</name>
<proteinExistence type="predicted"/>
<gene>
    <name evidence="2" type="ORF">NQ314_020253</name>
</gene>
<protein>
    <recommendedName>
        <fullName evidence="1">PiggyBac transposable element-derived protein domain-containing protein</fullName>
    </recommendedName>
</protein>
<evidence type="ECO:0000313" key="3">
    <source>
        <dbReference type="Proteomes" id="UP001162156"/>
    </source>
</evidence>
<reference evidence="2" key="1">
    <citation type="journal article" date="2023" name="Insect Mol. Biol.">
        <title>Genome sequencing provides insights into the evolution of gene families encoding plant cell wall-degrading enzymes in longhorned beetles.</title>
        <authorList>
            <person name="Shin N.R."/>
            <person name="Okamura Y."/>
            <person name="Kirsch R."/>
            <person name="Pauchet Y."/>
        </authorList>
    </citation>
    <scope>NUCLEOTIDE SEQUENCE</scope>
    <source>
        <strain evidence="2">RBIC_L_NR</strain>
    </source>
</reference>
<evidence type="ECO:0000313" key="2">
    <source>
        <dbReference type="EMBL" id="KAJ8927303.1"/>
    </source>
</evidence>
<dbReference type="Pfam" id="PF13843">
    <property type="entry name" value="DDE_Tnp_1_7"/>
    <property type="match status" value="1"/>
</dbReference>
<evidence type="ECO:0000259" key="1">
    <source>
        <dbReference type="Pfam" id="PF13843"/>
    </source>
</evidence>
<dbReference type="InterPro" id="IPR029526">
    <property type="entry name" value="PGBD"/>
</dbReference>
<dbReference type="AlphaFoldDB" id="A0AAV8WLT3"/>
<dbReference type="Proteomes" id="UP001162156">
    <property type="component" value="Unassembled WGS sequence"/>
</dbReference>
<accession>A0AAV8WLT3</accession>